<dbReference type="Proteomes" id="UP000029998">
    <property type="component" value="Unassembled WGS sequence"/>
</dbReference>
<reference evidence="4 5" key="1">
    <citation type="submission" date="2013-08" db="EMBL/GenBank/DDBJ databases">
        <title>Genome sequencing of Lysobacter.</title>
        <authorList>
            <person name="Zhang S."/>
            <person name="Wang G."/>
        </authorList>
    </citation>
    <scope>NUCLEOTIDE SEQUENCE [LARGE SCALE GENOMIC DNA]</scope>
    <source>
        <strain evidence="4 5">GH1-9</strain>
    </source>
</reference>
<dbReference type="InterPro" id="IPR001279">
    <property type="entry name" value="Metallo-B-lactamas"/>
</dbReference>
<gene>
    <name evidence="4" type="ORF">N800_15100</name>
</gene>
<dbReference type="STRING" id="1385517.N800_15100"/>
<dbReference type="Pfam" id="PF00753">
    <property type="entry name" value="Lactamase_B"/>
    <property type="match status" value="1"/>
</dbReference>
<dbReference type="CDD" id="cd07724">
    <property type="entry name" value="POD-like_MBL-fold"/>
    <property type="match status" value="1"/>
</dbReference>
<feature type="region of interest" description="Disordered" evidence="2">
    <location>
        <begin position="268"/>
        <end position="292"/>
    </location>
</feature>
<keyword evidence="1" id="KW-0479">Metal-binding</keyword>
<dbReference type="InterPro" id="IPR044528">
    <property type="entry name" value="POD-like_MBL-fold"/>
</dbReference>
<dbReference type="InterPro" id="IPR036866">
    <property type="entry name" value="RibonucZ/Hydroxyglut_hydro"/>
</dbReference>
<dbReference type="OrthoDB" id="9784009at2"/>
<evidence type="ECO:0000313" key="4">
    <source>
        <dbReference type="EMBL" id="KGM55289.1"/>
    </source>
</evidence>
<protein>
    <recommendedName>
        <fullName evidence="3">Metallo-beta-lactamase domain-containing protein</fullName>
    </recommendedName>
</protein>
<evidence type="ECO:0000256" key="2">
    <source>
        <dbReference type="SAM" id="MobiDB-lite"/>
    </source>
</evidence>
<name>A0A0A0EXP8_9GAMM</name>
<keyword evidence="5" id="KW-1185">Reference proteome</keyword>
<dbReference type="SUPFAM" id="SSF56281">
    <property type="entry name" value="Metallo-hydrolase/oxidoreductase"/>
    <property type="match status" value="1"/>
</dbReference>
<evidence type="ECO:0000313" key="5">
    <source>
        <dbReference type="Proteomes" id="UP000029998"/>
    </source>
</evidence>
<dbReference type="InterPro" id="IPR051682">
    <property type="entry name" value="Mito_Persulfide_Diox"/>
</dbReference>
<dbReference type="GO" id="GO:0046872">
    <property type="term" value="F:metal ion binding"/>
    <property type="evidence" value="ECO:0007669"/>
    <property type="project" value="UniProtKB-KW"/>
</dbReference>
<dbReference type="AlphaFoldDB" id="A0A0A0EXP8"/>
<accession>A0A0A0EXP8</accession>
<dbReference type="GO" id="GO:0050313">
    <property type="term" value="F:sulfur dioxygenase activity"/>
    <property type="evidence" value="ECO:0007669"/>
    <property type="project" value="InterPro"/>
</dbReference>
<evidence type="ECO:0000259" key="3">
    <source>
        <dbReference type="SMART" id="SM00849"/>
    </source>
</evidence>
<dbReference type="SMART" id="SM00849">
    <property type="entry name" value="Lactamase_B"/>
    <property type="match status" value="1"/>
</dbReference>
<sequence length="292" mass="31873">MNEALHIEPFFHDATGTWSYVVHRGIDAVVIDPVLDYDARSGRVSTESARHLLAYAVERGLTVHRILETHAHADHLTSAAFVRAHTGAPVAIGHGIRSVQAHFADMFQLASDDPALHDAFDALLHDGDVIEAGALRIEVLATPGHTADSLSYRIDGNVFIGDTIFAPDIGTARCDFPGGSVEQLYASVQRFYAMPDETTLWLCHDYPPAGRERRASVSVGEQKRDNRMLDGDTSLEAFAEARHARDAGLPAPNLLYPSLQVNIRGGRLPQEDAHGRRHLSTPLRIEAPAEGL</sequence>
<dbReference type="EMBL" id="AVPU01000006">
    <property type="protein sequence ID" value="KGM55289.1"/>
    <property type="molecule type" value="Genomic_DNA"/>
</dbReference>
<dbReference type="GO" id="GO:0006749">
    <property type="term" value="P:glutathione metabolic process"/>
    <property type="evidence" value="ECO:0007669"/>
    <property type="project" value="InterPro"/>
</dbReference>
<evidence type="ECO:0000256" key="1">
    <source>
        <dbReference type="ARBA" id="ARBA00022723"/>
    </source>
</evidence>
<dbReference type="eggNOG" id="COG0491">
    <property type="taxonomic scope" value="Bacteria"/>
</dbReference>
<proteinExistence type="predicted"/>
<dbReference type="RefSeq" id="WP_036135609.1">
    <property type="nucleotide sequence ID" value="NZ_AVPU01000006.1"/>
</dbReference>
<comment type="caution">
    <text evidence="4">The sequence shown here is derived from an EMBL/GenBank/DDBJ whole genome shotgun (WGS) entry which is preliminary data.</text>
</comment>
<organism evidence="4 5">
    <name type="scientific">Lysobacter daejeonensis GH1-9</name>
    <dbReference type="NCBI Taxonomy" id="1385517"/>
    <lineage>
        <taxon>Bacteria</taxon>
        <taxon>Pseudomonadati</taxon>
        <taxon>Pseudomonadota</taxon>
        <taxon>Gammaproteobacteria</taxon>
        <taxon>Lysobacterales</taxon>
        <taxon>Lysobacteraceae</taxon>
        <taxon>Aerolutibacter</taxon>
    </lineage>
</organism>
<feature type="domain" description="Metallo-beta-lactamase" evidence="3">
    <location>
        <begin position="16"/>
        <end position="204"/>
    </location>
</feature>
<dbReference type="PANTHER" id="PTHR43084">
    <property type="entry name" value="PERSULFIDE DIOXYGENASE ETHE1"/>
    <property type="match status" value="1"/>
</dbReference>
<dbReference type="Gene3D" id="3.60.15.10">
    <property type="entry name" value="Ribonuclease Z/Hydroxyacylglutathione hydrolase-like"/>
    <property type="match status" value="1"/>
</dbReference>
<dbReference type="GO" id="GO:0070813">
    <property type="term" value="P:hydrogen sulfide metabolic process"/>
    <property type="evidence" value="ECO:0007669"/>
    <property type="project" value="TreeGrafter"/>
</dbReference>
<dbReference type="PANTHER" id="PTHR43084:SF1">
    <property type="entry name" value="PERSULFIDE DIOXYGENASE ETHE1, MITOCHONDRIAL"/>
    <property type="match status" value="1"/>
</dbReference>